<dbReference type="InterPro" id="IPR050738">
    <property type="entry name" value="Sulfatase"/>
</dbReference>
<reference evidence="4" key="1">
    <citation type="submission" date="2016-10" db="EMBL/GenBank/DDBJ databases">
        <authorList>
            <person name="Varghese N."/>
            <person name="Submissions S."/>
        </authorList>
    </citation>
    <scope>NUCLEOTIDE SEQUENCE [LARGE SCALE GENOMIC DNA]</scope>
    <source>
        <strain evidence="4">DSM 45079</strain>
    </source>
</reference>
<dbReference type="AlphaFoldDB" id="A0A1H2L6A3"/>
<dbReference type="InterPro" id="IPR000917">
    <property type="entry name" value="Sulfatase_N"/>
</dbReference>
<proteinExistence type="inferred from homology"/>
<comment type="similarity">
    <text evidence="1">Belongs to the sulfatase family.</text>
</comment>
<dbReference type="STRING" id="419479.SAMN04488563_5227"/>
<dbReference type="OrthoDB" id="9777306at2"/>
<dbReference type="SUPFAM" id="SSF53649">
    <property type="entry name" value="Alkaline phosphatase-like"/>
    <property type="match status" value="1"/>
</dbReference>
<dbReference type="PANTHER" id="PTHR42693">
    <property type="entry name" value="ARYLSULFATASE FAMILY MEMBER"/>
    <property type="match status" value="1"/>
</dbReference>
<dbReference type="Pfam" id="PF00884">
    <property type="entry name" value="Sulfatase"/>
    <property type="match status" value="1"/>
</dbReference>
<dbReference type="Gene3D" id="3.30.1120.10">
    <property type="match status" value="1"/>
</dbReference>
<dbReference type="InterPro" id="IPR017850">
    <property type="entry name" value="Alkaline_phosphatase_core_sf"/>
</dbReference>
<organism evidence="3 4">
    <name type="scientific">Jiangella alkaliphila</name>
    <dbReference type="NCBI Taxonomy" id="419479"/>
    <lineage>
        <taxon>Bacteria</taxon>
        <taxon>Bacillati</taxon>
        <taxon>Actinomycetota</taxon>
        <taxon>Actinomycetes</taxon>
        <taxon>Jiangellales</taxon>
        <taxon>Jiangellaceae</taxon>
        <taxon>Jiangella</taxon>
    </lineage>
</organism>
<dbReference type="RefSeq" id="WP_046767542.1">
    <property type="nucleotide sequence ID" value="NZ_KQ061222.1"/>
</dbReference>
<dbReference type="InterPro" id="IPR013320">
    <property type="entry name" value="ConA-like_dom_sf"/>
</dbReference>
<gene>
    <name evidence="3" type="ORF">SAMN04488563_5227</name>
</gene>
<dbReference type="PANTHER" id="PTHR42693:SF43">
    <property type="entry name" value="BLL2667 PROTEIN"/>
    <property type="match status" value="1"/>
</dbReference>
<feature type="domain" description="Sulfatase N-terminal" evidence="2">
    <location>
        <begin position="48"/>
        <end position="461"/>
    </location>
</feature>
<accession>A0A1H2L6A3</accession>
<dbReference type="CDD" id="cd16025">
    <property type="entry name" value="PAS_like"/>
    <property type="match status" value="1"/>
</dbReference>
<keyword evidence="4" id="KW-1185">Reference proteome</keyword>
<dbReference type="Gene3D" id="3.40.720.10">
    <property type="entry name" value="Alkaline Phosphatase, subunit A"/>
    <property type="match status" value="1"/>
</dbReference>
<dbReference type="SUPFAM" id="SSF49899">
    <property type="entry name" value="Concanavalin A-like lectins/glucanases"/>
    <property type="match status" value="1"/>
</dbReference>
<dbReference type="EMBL" id="LT629791">
    <property type="protein sequence ID" value="SDU76513.1"/>
    <property type="molecule type" value="Genomic_DNA"/>
</dbReference>
<protein>
    <submittedName>
        <fullName evidence="3">Arylsulfatase</fullName>
    </submittedName>
</protein>
<evidence type="ECO:0000256" key="1">
    <source>
        <dbReference type="ARBA" id="ARBA00008779"/>
    </source>
</evidence>
<evidence type="ECO:0000313" key="3">
    <source>
        <dbReference type="EMBL" id="SDU76513.1"/>
    </source>
</evidence>
<evidence type="ECO:0000259" key="2">
    <source>
        <dbReference type="Pfam" id="PF00884"/>
    </source>
</evidence>
<dbReference type="Proteomes" id="UP000182977">
    <property type="component" value="Chromosome I"/>
</dbReference>
<sequence length="761" mass="82324">MVDGANPGAVDRTVLPPPEPAFGGRIEVALEDSTADFPMPLRAPEGAPNVLLIMGDDIGYGHMSGFGGPADTPVFDRLADRGLRFTNFHTSPVCAASRAALLTGRNGHSVGMGAIPETSVGFPGYTASIPRSAATVLEILRQNGYGTAWVGKTHLTPIHEITAAGPFDRWPGGMGAEYFYGFFGPGVSQWHPPLWENSTPVQAPATPEEGYSLEADMADKTIAFIQRQRSIHPEKPWLAFYAPSGHKPPVGVPPEWIERYRGRFDDGYDVLRERTLARQKELGIVSAGTRLATPPPALPAWADLSEADQKVGAHWMEVFCGAVEFTDHQIGRIIDAIEETGDADNTLIIYLAGDNGPTPEGGLHGTMNKLSYFNGVQESLDDLVEQIDAFGTPESHGSYPAAWAYATSTPFTYGKEVTSGGGCSTAAVISWPARISDGGGIRRQFHHLNDIAPTILECVGVPEPVRVNGIDQRPMEGVSMLYTFDDPDAADRHTTQYFELLGGRAIYHDGWWAGTRHGVDGVSFAKTTVPYDQDVWELYDMRADFGQATDLAARRPDKLEELRALFDREARRYNVYPLADNAMALLTADRPKLVHGDQASYGPGTIRLAEDAVINIKNRSFSLTAEIDNPHGDAEGTLVTLGGETGGYALLVVDGRPTFHYNYLGLHRYTITATEPLPTGPCTIIFDFAYDGGGPGKGGTGTLTVNGKPVGEGRIERTVPVYFSTDDTFDVGEDWGTPISPTYRTPFAFTGTLKKVTVQAK</sequence>
<name>A0A1H2L6A3_9ACTN</name>
<evidence type="ECO:0000313" key="4">
    <source>
        <dbReference type="Proteomes" id="UP000182977"/>
    </source>
</evidence>